<dbReference type="STRING" id="1802438.A2571_02950"/>
<feature type="transmembrane region" description="Helical" evidence="1">
    <location>
        <begin position="27"/>
        <end position="49"/>
    </location>
</feature>
<dbReference type="EMBL" id="MHTJ01000004">
    <property type="protein sequence ID" value="OHA58194.1"/>
    <property type="molecule type" value="Genomic_DNA"/>
</dbReference>
<dbReference type="InterPro" id="IPR007813">
    <property type="entry name" value="PilN"/>
</dbReference>
<evidence type="ECO:0000313" key="3">
    <source>
        <dbReference type="Proteomes" id="UP000177043"/>
    </source>
</evidence>
<accession>A0A1G2QC93</accession>
<keyword evidence="1" id="KW-0812">Transmembrane</keyword>
<dbReference type="Pfam" id="PF05137">
    <property type="entry name" value="PilN"/>
    <property type="match status" value="1"/>
</dbReference>
<comment type="caution">
    <text evidence="2">The sequence shown here is derived from an EMBL/GenBank/DDBJ whole genome shotgun (WGS) entry which is preliminary data.</text>
</comment>
<dbReference type="AlphaFoldDB" id="A0A1G2QC93"/>
<keyword evidence="1" id="KW-0472">Membrane</keyword>
<sequence>MPIQNQSSFIPRENVGLRPRRESTMGIMMMIALIIVGLSLFLFAGAYSYRYVLDLQVNKPCAGDGTACGLKATVENTRRNLGIDSINRYNRLDKKMKVAESLINSHTNMVPLFDLLERLTLHTVRFTKLDLDGDKVFLEGVAVGYTDLAAQLKVLEASNSLRGAVFSNLGLDQSGNVTFSLELVPVPSLLAYLAN</sequence>
<reference evidence="2 3" key="1">
    <citation type="journal article" date="2016" name="Nat. Commun.">
        <title>Thousands of microbial genomes shed light on interconnected biogeochemical processes in an aquifer system.</title>
        <authorList>
            <person name="Anantharaman K."/>
            <person name="Brown C.T."/>
            <person name="Hug L.A."/>
            <person name="Sharon I."/>
            <person name="Castelle C.J."/>
            <person name="Probst A.J."/>
            <person name="Thomas B.C."/>
            <person name="Singh A."/>
            <person name="Wilkins M.J."/>
            <person name="Karaoz U."/>
            <person name="Brodie E.L."/>
            <person name="Williams K.H."/>
            <person name="Hubbard S.S."/>
            <person name="Banfield J.F."/>
        </authorList>
    </citation>
    <scope>NUCLEOTIDE SEQUENCE [LARGE SCALE GENOMIC DNA]</scope>
</reference>
<name>A0A1G2QC93_9BACT</name>
<dbReference type="Proteomes" id="UP000177043">
    <property type="component" value="Unassembled WGS sequence"/>
</dbReference>
<organism evidence="2 3">
    <name type="scientific">Candidatus Vogelbacteria bacterium RIFOXYD1_FULL_44_32</name>
    <dbReference type="NCBI Taxonomy" id="1802438"/>
    <lineage>
        <taxon>Bacteria</taxon>
        <taxon>Candidatus Vogeliibacteriota</taxon>
    </lineage>
</organism>
<keyword evidence="1" id="KW-1133">Transmembrane helix</keyword>
<gene>
    <name evidence="2" type="ORF">A2571_02950</name>
</gene>
<evidence type="ECO:0000313" key="2">
    <source>
        <dbReference type="EMBL" id="OHA58194.1"/>
    </source>
</evidence>
<protein>
    <submittedName>
        <fullName evidence="2">Uncharacterized protein</fullName>
    </submittedName>
</protein>
<evidence type="ECO:0000256" key="1">
    <source>
        <dbReference type="SAM" id="Phobius"/>
    </source>
</evidence>
<proteinExistence type="predicted"/>